<dbReference type="Gene3D" id="1.20.1600.10">
    <property type="entry name" value="Outer membrane efflux proteins (OEP)"/>
    <property type="match status" value="1"/>
</dbReference>
<evidence type="ECO:0000256" key="10">
    <source>
        <dbReference type="SAM" id="MobiDB-lite"/>
    </source>
</evidence>
<evidence type="ECO:0000256" key="8">
    <source>
        <dbReference type="ARBA" id="ARBA00023288"/>
    </source>
</evidence>
<dbReference type="InterPro" id="IPR003423">
    <property type="entry name" value="OMP_efflux"/>
</dbReference>
<keyword evidence="3 9" id="KW-1134">Transmembrane beta strand</keyword>
<keyword evidence="5" id="KW-0732">Signal</keyword>
<evidence type="ECO:0000256" key="3">
    <source>
        <dbReference type="ARBA" id="ARBA00022452"/>
    </source>
</evidence>
<dbReference type="NCBIfam" id="TIGR01845">
    <property type="entry name" value="outer_NodT"/>
    <property type="match status" value="1"/>
</dbReference>
<protein>
    <submittedName>
        <fullName evidence="11">NodT family efflux transporter outer membrane factor (OMF) lipoprotein</fullName>
    </submittedName>
</protein>
<dbReference type="PANTHER" id="PTHR30203:SF20">
    <property type="entry name" value="MULTIDRUG RESISTANCE OUTER MEMBRANE PROTEIN MDTP-RELATED"/>
    <property type="match status" value="1"/>
</dbReference>
<sequence>MALAACGMPNLGDRPQIRPPAQLESARSLASAQGGMTTAWPQENWWEAYGDPTLNALVAEGLANSPSVAAAAARVRQATGATQVAGADGLPQINGEGQAGWTKQSYNNGFPREFLPQGWKQTGQLALTGDFDLDLWGRRRKQLAAATSEEYAVRTDADQARLLLASNIVSSYFDLARLLERDTSLSTAVASRESLGGLIRRRSEQGLENQTPVRQTAAETSRARVSLSANREQIAARRHALAALLGAGPDRGLDIKPAVLGTIQETALSPDAGIALAGRRPDIVAARLRAEAAGKRLDIAKTAYLPDISLRGLIGLTSLGFSNLFKSGSDYGTGAAAFSLPIFDGGRLRGQYRQSRGAFDLAVADYNETVVTALREVADALASREAAKTQEQDARQARRDADAAFSLASQRYNAGLSNYIDVLSAQQVALEAREAAIDAHFRTLATEIALKRALGGGFAENSNEKVSSND</sequence>
<keyword evidence="4 9" id="KW-0812">Transmembrane</keyword>
<comment type="caution">
    <text evidence="11">The sequence shown here is derived from an EMBL/GenBank/DDBJ whole genome shotgun (WGS) entry which is preliminary data.</text>
</comment>
<name>A0A7W6FXS8_9SPHN</name>
<accession>A0A7W6FXS8</accession>
<dbReference type="InterPro" id="IPR010131">
    <property type="entry name" value="MdtP/NodT-like"/>
</dbReference>
<dbReference type="Proteomes" id="UP000561459">
    <property type="component" value="Unassembled WGS sequence"/>
</dbReference>
<evidence type="ECO:0000256" key="7">
    <source>
        <dbReference type="ARBA" id="ARBA00023139"/>
    </source>
</evidence>
<comment type="subcellular location">
    <subcellularLocation>
        <location evidence="9">Cell membrane</location>
        <topology evidence="9">Lipid-anchor</topology>
    </subcellularLocation>
    <subcellularLocation>
        <location evidence="1">Membrane</location>
    </subcellularLocation>
</comment>
<dbReference type="EMBL" id="JACIDY010000002">
    <property type="protein sequence ID" value="MBB3939345.1"/>
    <property type="molecule type" value="Genomic_DNA"/>
</dbReference>
<dbReference type="SUPFAM" id="SSF56954">
    <property type="entry name" value="Outer membrane efflux proteins (OEP)"/>
    <property type="match status" value="1"/>
</dbReference>
<evidence type="ECO:0000256" key="2">
    <source>
        <dbReference type="ARBA" id="ARBA00007613"/>
    </source>
</evidence>
<dbReference type="AlphaFoldDB" id="A0A7W6FXS8"/>
<evidence type="ECO:0000313" key="11">
    <source>
        <dbReference type="EMBL" id="MBB3939345.1"/>
    </source>
</evidence>
<keyword evidence="6 9" id="KW-0472">Membrane</keyword>
<reference evidence="11 12" key="1">
    <citation type="submission" date="2020-08" db="EMBL/GenBank/DDBJ databases">
        <title>Genomic Encyclopedia of Type Strains, Phase IV (KMG-IV): sequencing the most valuable type-strain genomes for metagenomic binning, comparative biology and taxonomic classification.</title>
        <authorList>
            <person name="Goeker M."/>
        </authorList>
    </citation>
    <scope>NUCLEOTIDE SEQUENCE [LARGE SCALE GENOMIC DNA]</scope>
    <source>
        <strain evidence="11 12">DSM 27568</strain>
    </source>
</reference>
<gene>
    <name evidence="11" type="ORF">GGR39_000985</name>
</gene>
<comment type="similarity">
    <text evidence="2 9">Belongs to the outer membrane factor (OMF) (TC 1.B.17) family.</text>
</comment>
<dbReference type="GO" id="GO:0005886">
    <property type="term" value="C:plasma membrane"/>
    <property type="evidence" value="ECO:0007669"/>
    <property type="project" value="UniProtKB-SubCell"/>
</dbReference>
<dbReference type="GO" id="GO:0015562">
    <property type="term" value="F:efflux transmembrane transporter activity"/>
    <property type="evidence" value="ECO:0007669"/>
    <property type="project" value="InterPro"/>
</dbReference>
<evidence type="ECO:0000313" key="12">
    <source>
        <dbReference type="Proteomes" id="UP000561459"/>
    </source>
</evidence>
<keyword evidence="12" id="KW-1185">Reference proteome</keyword>
<keyword evidence="8 9" id="KW-0449">Lipoprotein</keyword>
<evidence type="ECO:0000256" key="6">
    <source>
        <dbReference type="ARBA" id="ARBA00023136"/>
    </source>
</evidence>
<evidence type="ECO:0000256" key="1">
    <source>
        <dbReference type="ARBA" id="ARBA00004370"/>
    </source>
</evidence>
<evidence type="ECO:0000256" key="9">
    <source>
        <dbReference type="RuleBase" id="RU362097"/>
    </source>
</evidence>
<proteinExistence type="inferred from homology"/>
<keyword evidence="7 9" id="KW-0564">Palmitate</keyword>
<feature type="region of interest" description="Disordered" evidence="10">
    <location>
        <begin position="1"/>
        <end position="36"/>
    </location>
</feature>
<evidence type="ECO:0000256" key="4">
    <source>
        <dbReference type="ARBA" id="ARBA00022692"/>
    </source>
</evidence>
<evidence type="ECO:0000256" key="5">
    <source>
        <dbReference type="ARBA" id="ARBA00022729"/>
    </source>
</evidence>
<organism evidence="11 12">
    <name type="scientific">Novosphingobium fluoreni</name>
    <dbReference type="NCBI Taxonomy" id="1391222"/>
    <lineage>
        <taxon>Bacteria</taxon>
        <taxon>Pseudomonadati</taxon>
        <taxon>Pseudomonadota</taxon>
        <taxon>Alphaproteobacteria</taxon>
        <taxon>Sphingomonadales</taxon>
        <taxon>Sphingomonadaceae</taxon>
        <taxon>Novosphingobium</taxon>
    </lineage>
</organism>
<dbReference type="PANTHER" id="PTHR30203">
    <property type="entry name" value="OUTER MEMBRANE CATION EFFLUX PROTEIN"/>
    <property type="match status" value="1"/>
</dbReference>
<dbReference type="Pfam" id="PF02321">
    <property type="entry name" value="OEP"/>
    <property type="match status" value="2"/>
</dbReference>
<dbReference type="Gene3D" id="2.20.200.10">
    <property type="entry name" value="Outer membrane efflux proteins (OEP)"/>
    <property type="match status" value="1"/>
</dbReference>
<dbReference type="RefSeq" id="WP_246388336.1">
    <property type="nucleotide sequence ID" value="NZ_JACIDY010000002.1"/>
</dbReference>